<proteinExistence type="predicted"/>
<evidence type="ECO:0000313" key="1">
    <source>
        <dbReference type="EMBL" id="GFE81377.1"/>
    </source>
</evidence>
<dbReference type="InterPro" id="IPR025990">
    <property type="entry name" value="zinc_ribbon_bacterial"/>
</dbReference>
<protein>
    <recommendedName>
        <fullName evidence="3">CPXCG motif-containing cysteine-rich protein</fullName>
    </recommendedName>
</protein>
<accession>A0A829YDM5</accession>
<evidence type="ECO:0000313" key="2">
    <source>
        <dbReference type="Proteomes" id="UP000445000"/>
    </source>
</evidence>
<evidence type="ECO:0008006" key="3">
    <source>
        <dbReference type="Google" id="ProtNLM"/>
    </source>
</evidence>
<dbReference type="Pfam" id="PF14255">
    <property type="entry name" value="Zn_ribbon_21"/>
    <property type="match status" value="1"/>
</dbReference>
<dbReference type="InterPro" id="IPR017143">
    <property type="entry name" value="UCP037225"/>
</dbReference>
<reference evidence="2" key="1">
    <citation type="submission" date="2020-01" db="EMBL/GenBank/DDBJ databases">
        <title>'Steroidobacter agaridevorans' sp. nov., agar-degrading bacteria isolated from rhizosphere soils.</title>
        <authorList>
            <person name="Ikenaga M."/>
            <person name="Kataoka M."/>
            <person name="Murouchi A."/>
            <person name="Katsuragi S."/>
            <person name="Sakai M."/>
        </authorList>
    </citation>
    <scope>NUCLEOTIDE SEQUENCE [LARGE SCALE GENOMIC DNA]</scope>
    <source>
        <strain evidence="2">YU21-B</strain>
    </source>
</reference>
<comment type="caution">
    <text evidence="1">The sequence shown here is derived from an EMBL/GenBank/DDBJ whole genome shotgun (WGS) entry which is preliminary data.</text>
</comment>
<dbReference type="EMBL" id="BLJN01000003">
    <property type="protein sequence ID" value="GFE81377.1"/>
    <property type="molecule type" value="Genomic_DNA"/>
</dbReference>
<keyword evidence="2" id="KW-1185">Reference proteome</keyword>
<sequence>MLETTAETTCPHCGESITLFLDLSVESQEYIEDCSVCCQPMTVYYSAEGGELTDLRVESAN</sequence>
<dbReference type="AlphaFoldDB" id="A0A829YDM5"/>
<dbReference type="RefSeq" id="WP_161813035.1">
    <property type="nucleotide sequence ID" value="NZ_BLJN01000003.1"/>
</dbReference>
<dbReference type="PIRSF" id="PIRSF037225">
    <property type="entry name" value="UCP037225"/>
    <property type="match status" value="1"/>
</dbReference>
<dbReference type="Proteomes" id="UP000445000">
    <property type="component" value="Unassembled WGS sequence"/>
</dbReference>
<organism evidence="1 2">
    <name type="scientific">Steroidobacter agaridevorans</name>
    <dbReference type="NCBI Taxonomy" id="2695856"/>
    <lineage>
        <taxon>Bacteria</taxon>
        <taxon>Pseudomonadati</taxon>
        <taxon>Pseudomonadota</taxon>
        <taxon>Gammaproteobacteria</taxon>
        <taxon>Steroidobacterales</taxon>
        <taxon>Steroidobacteraceae</taxon>
        <taxon>Steroidobacter</taxon>
    </lineage>
</organism>
<name>A0A829YDM5_9GAMM</name>
<gene>
    <name evidence="1" type="ORF">GCM10011487_33770</name>
</gene>